<protein>
    <recommendedName>
        <fullName evidence="1">DUF397 domain-containing protein</fullName>
    </recommendedName>
</protein>
<dbReference type="Proteomes" id="UP000552097">
    <property type="component" value="Unassembled WGS sequence"/>
</dbReference>
<organism evidence="2 3">
    <name type="scientific">Saccharothrix ecbatanensis</name>
    <dbReference type="NCBI Taxonomy" id="1105145"/>
    <lineage>
        <taxon>Bacteria</taxon>
        <taxon>Bacillati</taxon>
        <taxon>Actinomycetota</taxon>
        <taxon>Actinomycetes</taxon>
        <taxon>Pseudonocardiales</taxon>
        <taxon>Pseudonocardiaceae</taxon>
        <taxon>Saccharothrix</taxon>
    </lineage>
</organism>
<gene>
    <name evidence="2" type="ORF">F4560_005685</name>
</gene>
<dbReference type="RefSeq" id="WP_184924828.1">
    <property type="nucleotide sequence ID" value="NZ_JACHMO010000001.1"/>
</dbReference>
<dbReference type="Pfam" id="PF04149">
    <property type="entry name" value="DUF397"/>
    <property type="match status" value="1"/>
</dbReference>
<keyword evidence="3" id="KW-1185">Reference proteome</keyword>
<dbReference type="EMBL" id="JACHMO010000001">
    <property type="protein sequence ID" value="MBB5805917.1"/>
    <property type="molecule type" value="Genomic_DNA"/>
</dbReference>
<evidence type="ECO:0000313" key="2">
    <source>
        <dbReference type="EMBL" id="MBB5805917.1"/>
    </source>
</evidence>
<sequence>MGASELTFGAWRKASYSGANSGCVEVAHAAITVIGIRDSKSPTSGTLTIPRTTWAAFLATLR</sequence>
<feature type="domain" description="DUF397" evidence="1">
    <location>
        <begin position="10"/>
        <end position="62"/>
    </location>
</feature>
<evidence type="ECO:0000313" key="3">
    <source>
        <dbReference type="Proteomes" id="UP000552097"/>
    </source>
</evidence>
<evidence type="ECO:0000259" key="1">
    <source>
        <dbReference type="Pfam" id="PF04149"/>
    </source>
</evidence>
<accession>A0A7W9M3D8</accession>
<proteinExistence type="predicted"/>
<comment type="caution">
    <text evidence="2">The sequence shown here is derived from an EMBL/GenBank/DDBJ whole genome shotgun (WGS) entry which is preliminary data.</text>
</comment>
<reference evidence="2 3" key="1">
    <citation type="submission" date="2020-08" db="EMBL/GenBank/DDBJ databases">
        <title>Sequencing the genomes of 1000 actinobacteria strains.</title>
        <authorList>
            <person name="Klenk H.-P."/>
        </authorList>
    </citation>
    <scope>NUCLEOTIDE SEQUENCE [LARGE SCALE GENOMIC DNA]</scope>
    <source>
        <strain evidence="2 3">DSM 45486</strain>
    </source>
</reference>
<name>A0A7W9M3D8_9PSEU</name>
<dbReference type="AlphaFoldDB" id="A0A7W9M3D8"/>
<dbReference type="InterPro" id="IPR007278">
    <property type="entry name" value="DUF397"/>
</dbReference>